<evidence type="ECO:0000256" key="2">
    <source>
        <dbReference type="ARBA" id="ARBA00023015"/>
    </source>
</evidence>
<comment type="similarity">
    <text evidence="1 6">Belongs to the sigma-70 factor family. ECF subfamily.</text>
</comment>
<dbReference type="InterPro" id="IPR013324">
    <property type="entry name" value="RNA_pol_sigma_r3/r4-like"/>
</dbReference>
<dbReference type="NCBIfam" id="NF008888">
    <property type="entry name" value="PRK11922.1"/>
    <property type="match status" value="1"/>
</dbReference>
<organism evidence="9 10">
    <name type="scientific">Borborobacter arsenicus</name>
    <dbReference type="NCBI Taxonomy" id="1851146"/>
    <lineage>
        <taxon>Bacteria</taxon>
        <taxon>Pseudomonadati</taxon>
        <taxon>Pseudomonadota</taxon>
        <taxon>Alphaproteobacteria</taxon>
        <taxon>Hyphomicrobiales</taxon>
        <taxon>Phyllobacteriaceae</taxon>
        <taxon>Borborobacter</taxon>
    </lineage>
</organism>
<accession>A0A432VAB1</accession>
<dbReference type="PANTHER" id="PTHR43133:SF51">
    <property type="entry name" value="RNA POLYMERASE SIGMA FACTOR"/>
    <property type="match status" value="1"/>
</dbReference>
<dbReference type="InterPro" id="IPR013249">
    <property type="entry name" value="RNA_pol_sigma70_r4_t2"/>
</dbReference>
<dbReference type="GO" id="GO:0016987">
    <property type="term" value="F:sigma factor activity"/>
    <property type="evidence" value="ECO:0007669"/>
    <property type="project" value="UniProtKB-KW"/>
</dbReference>
<evidence type="ECO:0000313" key="10">
    <source>
        <dbReference type="Proteomes" id="UP000281647"/>
    </source>
</evidence>
<dbReference type="EMBL" id="RKST01000003">
    <property type="protein sequence ID" value="RUM99132.1"/>
    <property type="molecule type" value="Genomic_DNA"/>
</dbReference>
<dbReference type="NCBIfam" id="TIGR02937">
    <property type="entry name" value="sigma70-ECF"/>
    <property type="match status" value="1"/>
</dbReference>
<dbReference type="Pfam" id="PF08281">
    <property type="entry name" value="Sigma70_r4_2"/>
    <property type="match status" value="1"/>
</dbReference>
<evidence type="ECO:0000256" key="3">
    <source>
        <dbReference type="ARBA" id="ARBA00023082"/>
    </source>
</evidence>
<dbReference type="Pfam" id="PF04542">
    <property type="entry name" value="Sigma70_r2"/>
    <property type="match status" value="1"/>
</dbReference>
<feature type="domain" description="RNA polymerase sigma factor 70 region 4 type 2" evidence="8">
    <location>
        <begin position="145"/>
        <end position="194"/>
    </location>
</feature>
<keyword evidence="2 6" id="KW-0805">Transcription regulation</keyword>
<keyword evidence="10" id="KW-1185">Reference proteome</keyword>
<dbReference type="InterPro" id="IPR013325">
    <property type="entry name" value="RNA_pol_sigma_r2"/>
</dbReference>
<dbReference type="Gene3D" id="1.10.10.10">
    <property type="entry name" value="Winged helix-like DNA-binding domain superfamily/Winged helix DNA-binding domain"/>
    <property type="match status" value="1"/>
</dbReference>
<protein>
    <recommendedName>
        <fullName evidence="6">RNA polymerase sigma factor</fullName>
    </recommendedName>
</protein>
<reference evidence="9 10" key="1">
    <citation type="submission" date="2018-11" db="EMBL/GenBank/DDBJ databases">
        <title>Pseudaminobacter arsenicus sp. nov., an arsenic-resistant bacterium isolated from arsenic-rich aquifers.</title>
        <authorList>
            <person name="Mu Y."/>
        </authorList>
    </citation>
    <scope>NUCLEOTIDE SEQUENCE [LARGE SCALE GENOMIC DNA]</scope>
    <source>
        <strain evidence="9 10">CB3</strain>
    </source>
</reference>
<sequence>MRLALVQEQGTLNGYSDEKLVELARQGRENAVRALIKHNNQRLFRVARSIVRNDDEAEDVVQETYVKAFTKLDSFHGDSLFSTWITRIALNEALGRMRRRRPTAELSEIDMAVGANKGCVIMFPTSLMPPGADSELARKEVRAFLEHAVDELPDTFRLVFILRDIEEMSTEETATQLGLKPETVKTRLYRARRLMKATIEKHLSAQFSELFPFDGARCEHMADRVIARLRDIRN</sequence>
<keyword evidence="5 6" id="KW-0804">Transcription</keyword>
<dbReference type="GO" id="GO:0003677">
    <property type="term" value="F:DNA binding"/>
    <property type="evidence" value="ECO:0007669"/>
    <property type="project" value="UniProtKB-KW"/>
</dbReference>
<dbReference type="InterPro" id="IPR007627">
    <property type="entry name" value="RNA_pol_sigma70_r2"/>
</dbReference>
<comment type="caution">
    <text evidence="9">The sequence shown here is derived from an EMBL/GenBank/DDBJ whole genome shotgun (WGS) entry which is preliminary data.</text>
</comment>
<evidence type="ECO:0000256" key="5">
    <source>
        <dbReference type="ARBA" id="ARBA00023163"/>
    </source>
</evidence>
<dbReference type="RefSeq" id="WP_128624636.1">
    <property type="nucleotide sequence ID" value="NZ_ML133508.1"/>
</dbReference>
<evidence type="ECO:0000259" key="7">
    <source>
        <dbReference type="Pfam" id="PF04542"/>
    </source>
</evidence>
<feature type="domain" description="RNA polymerase sigma-70 region 2" evidence="7">
    <location>
        <begin position="35"/>
        <end position="101"/>
    </location>
</feature>
<dbReference type="AlphaFoldDB" id="A0A432VAB1"/>
<dbReference type="CDD" id="cd06171">
    <property type="entry name" value="Sigma70_r4"/>
    <property type="match status" value="1"/>
</dbReference>
<dbReference type="Gene3D" id="1.10.1740.10">
    <property type="match status" value="1"/>
</dbReference>
<keyword evidence="4 6" id="KW-0238">DNA-binding</keyword>
<dbReference type="SUPFAM" id="SSF88659">
    <property type="entry name" value="Sigma3 and sigma4 domains of RNA polymerase sigma factors"/>
    <property type="match status" value="1"/>
</dbReference>
<dbReference type="InterPro" id="IPR039425">
    <property type="entry name" value="RNA_pol_sigma-70-like"/>
</dbReference>
<keyword evidence="3 6" id="KW-0731">Sigma factor</keyword>
<dbReference type="SUPFAM" id="SSF88946">
    <property type="entry name" value="Sigma2 domain of RNA polymerase sigma factors"/>
    <property type="match status" value="1"/>
</dbReference>
<dbReference type="Proteomes" id="UP000281647">
    <property type="component" value="Unassembled WGS sequence"/>
</dbReference>
<evidence type="ECO:0000256" key="1">
    <source>
        <dbReference type="ARBA" id="ARBA00010641"/>
    </source>
</evidence>
<evidence type="ECO:0000259" key="8">
    <source>
        <dbReference type="Pfam" id="PF08281"/>
    </source>
</evidence>
<dbReference type="InterPro" id="IPR036388">
    <property type="entry name" value="WH-like_DNA-bd_sf"/>
</dbReference>
<dbReference type="GO" id="GO:0006352">
    <property type="term" value="P:DNA-templated transcription initiation"/>
    <property type="evidence" value="ECO:0007669"/>
    <property type="project" value="InterPro"/>
</dbReference>
<name>A0A432VAB1_9HYPH</name>
<dbReference type="InterPro" id="IPR000838">
    <property type="entry name" value="RNA_pol_sigma70_ECF_CS"/>
</dbReference>
<dbReference type="PANTHER" id="PTHR43133">
    <property type="entry name" value="RNA POLYMERASE ECF-TYPE SIGMA FACTO"/>
    <property type="match status" value="1"/>
</dbReference>
<dbReference type="PROSITE" id="PS01063">
    <property type="entry name" value="SIGMA70_ECF"/>
    <property type="match status" value="1"/>
</dbReference>
<evidence type="ECO:0000256" key="6">
    <source>
        <dbReference type="RuleBase" id="RU000716"/>
    </source>
</evidence>
<gene>
    <name evidence="9" type="ORF">EET67_05740</name>
</gene>
<proteinExistence type="inferred from homology"/>
<evidence type="ECO:0000256" key="4">
    <source>
        <dbReference type="ARBA" id="ARBA00023125"/>
    </source>
</evidence>
<dbReference type="OrthoDB" id="9780326at2"/>
<dbReference type="InterPro" id="IPR014284">
    <property type="entry name" value="RNA_pol_sigma-70_dom"/>
</dbReference>
<evidence type="ECO:0000313" key="9">
    <source>
        <dbReference type="EMBL" id="RUM99132.1"/>
    </source>
</evidence>